<evidence type="ECO:0000259" key="7">
    <source>
        <dbReference type="PROSITE" id="PS51746"/>
    </source>
</evidence>
<dbReference type="PROSITE" id="PS01032">
    <property type="entry name" value="PPM_1"/>
    <property type="match status" value="1"/>
</dbReference>
<comment type="similarity">
    <text evidence="5">Belongs to the PP2C family.</text>
</comment>
<accession>A0A196S7C1</accession>
<organism evidence="8 9">
    <name type="scientific">Blastocystis sp. subtype 1 (strain ATCC 50177 / NandII)</name>
    <dbReference type="NCBI Taxonomy" id="478820"/>
    <lineage>
        <taxon>Eukaryota</taxon>
        <taxon>Sar</taxon>
        <taxon>Stramenopiles</taxon>
        <taxon>Bigyra</taxon>
        <taxon>Opalozoa</taxon>
        <taxon>Opalinata</taxon>
        <taxon>Blastocystidae</taxon>
        <taxon>Blastocystis</taxon>
    </lineage>
</organism>
<reference evidence="8 9" key="1">
    <citation type="submission" date="2016-05" db="EMBL/GenBank/DDBJ databases">
        <title>Nuclear genome of Blastocystis sp. subtype 1 NandII.</title>
        <authorList>
            <person name="Gentekaki E."/>
            <person name="Curtis B."/>
            <person name="Stairs C."/>
            <person name="Eme L."/>
            <person name="Herman E."/>
            <person name="Klimes V."/>
            <person name="Arias M.C."/>
            <person name="Elias M."/>
            <person name="Hilliou F."/>
            <person name="Klute M."/>
            <person name="Malik S.-B."/>
            <person name="Pightling A."/>
            <person name="Rachubinski R."/>
            <person name="Salas D."/>
            <person name="Schlacht A."/>
            <person name="Suga H."/>
            <person name="Archibald J."/>
            <person name="Ball S.G."/>
            <person name="Clark G."/>
            <person name="Dacks J."/>
            <person name="Van Der Giezen M."/>
            <person name="Tsaousis A."/>
            <person name="Roger A."/>
        </authorList>
    </citation>
    <scope>NUCLEOTIDE SEQUENCE [LARGE SCALE GENOMIC DNA]</scope>
    <source>
        <strain evidence="9">ATCC 50177 / NandII</strain>
    </source>
</reference>
<protein>
    <submittedName>
        <fullName evidence="8">Protein phosphatase 2C</fullName>
    </submittedName>
</protein>
<evidence type="ECO:0000256" key="3">
    <source>
        <dbReference type="ARBA" id="ARBA00022801"/>
    </source>
</evidence>
<evidence type="ECO:0000256" key="1">
    <source>
        <dbReference type="ARBA" id="ARBA00004170"/>
    </source>
</evidence>
<dbReference type="InterPro" id="IPR000222">
    <property type="entry name" value="PP2C_BS"/>
</dbReference>
<dbReference type="PANTHER" id="PTHR47992">
    <property type="entry name" value="PROTEIN PHOSPHATASE"/>
    <property type="match status" value="1"/>
</dbReference>
<comment type="caution">
    <text evidence="8">The sequence shown here is derived from an EMBL/GenBank/DDBJ whole genome shotgun (WGS) entry which is preliminary data.</text>
</comment>
<dbReference type="Pfam" id="PF00481">
    <property type="entry name" value="PP2C"/>
    <property type="match status" value="1"/>
</dbReference>
<dbReference type="Proteomes" id="UP000078348">
    <property type="component" value="Unassembled WGS sequence"/>
</dbReference>
<dbReference type="OrthoDB" id="10264738at2759"/>
<comment type="subcellular location">
    <subcellularLocation>
        <location evidence="1">Membrane</location>
        <topology evidence="1">Peripheral membrane protein</topology>
    </subcellularLocation>
</comment>
<dbReference type="Gene3D" id="3.60.40.10">
    <property type="entry name" value="PPM-type phosphatase domain"/>
    <property type="match status" value="1"/>
</dbReference>
<dbReference type="PROSITE" id="PS51746">
    <property type="entry name" value="PPM_2"/>
    <property type="match status" value="1"/>
</dbReference>
<dbReference type="InterPro" id="IPR036457">
    <property type="entry name" value="PPM-type-like_dom_sf"/>
</dbReference>
<dbReference type="GO" id="GO:0046872">
    <property type="term" value="F:metal ion binding"/>
    <property type="evidence" value="ECO:0007669"/>
    <property type="project" value="UniProtKB-KW"/>
</dbReference>
<dbReference type="GO" id="GO:0004722">
    <property type="term" value="F:protein serine/threonine phosphatase activity"/>
    <property type="evidence" value="ECO:0007669"/>
    <property type="project" value="InterPro"/>
</dbReference>
<evidence type="ECO:0000256" key="4">
    <source>
        <dbReference type="ARBA" id="ARBA00022912"/>
    </source>
</evidence>
<dbReference type="SMART" id="SM00332">
    <property type="entry name" value="PP2Cc"/>
    <property type="match status" value="1"/>
</dbReference>
<feature type="region of interest" description="Disordered" evidence="6">
    <location>
        <begin position="294"/>
        <end position="319"/>
    </location>
</feature>
<evidence type="ECO:0000256" key="5">
    <source>
        <dbReference type="RuleBase" id="RU003465"/>
    </source>
</evidence>
<keyword evidence="2" id="KW-0479">Metal-binding</keyword>
<keyword evidence="9" id="KW-1185">Reference proteome</keyword>
<evidence type="ECO:0000256" key="2">
    <source>
        <dbReference type="ARBA" id="ARBA00022723"/>
    </source>
</evidence>
<dbReference type="STRING" id="478820.A0A196S7C1"/>
<evidence type="ECO:0000313" key="8">
    <source>
        <dbReference type="EMBL" id="OAO11972.1"/>
    </source>
</evidence>
<dbReference type="CDD" id="cd00143">
    <property type="entry name" value="PP2Cc"/>
    <property type="match status" value="1"/>
</dbReference>
<dbReference type="InterPro" id="IPR001932">
    <property type="entry name" value="PPM-type_phosphatase-like_dom"/>
</dbReference>
<evidence type="ECO:0000256" key="6">
    <source>
        <dbReference type="SAM" id="MobiDB-lite"/>
    </source>
</evidence>
<dbReference type="InterPro" id="IPR015655">
    <property type="entry name" value="PP2C"/>
</dbReference>
<gene>
    <name evidence="8" type="ORF">AV274_6366</name>
</gene>
<dbReference type="SUPFAM" id="SSF81606">
    <property type="entry name" value="PP2C-like"/>
    <property type="match status" value="1"/>
</dbReference>
<feature type="domain" description="PPM-type phosphatase" evidence="7">
    <location>
        <begin position="23"/>
        <end position="285"/>
    </location>
</feature>
<dbReference type="EMBL" id="LXWW01000571">
    <property type="protein sequence ID" value="OAO11972.1"/>
    <property type="molecule type" value="Genomic_DNA"/>
</dbReference>
<evidence type="ECO:0000313" key="9">
    <source>
        <dbReference type="Proteomes" id="UP000078348"/>
    </source>
</evidence>
<proteinExistence type="inferred from homology"/>
<name>A0A196S7C1_BLAHN</name>
<keyword evidence="4 5" id="KW-0904">Protein phosphatase</keyword>
<dbReference type="GO" id="GO:0016020">
    <property type="term" value="C:membrane"/>
    <property type="evidence" value="ECO:0007669"/>
    <property type="project" value="UniProtKB-SubCell"/>
</dbReference>
<keyword evidence="3 5" id="KW-0378">Hydrolase</keyword>
<dbReference type="AlphaFoldDB" id="A0A196S7C1"/>
<sequence length="319" mass="35732">MGIILDTPITKKEVDIINGNGFRGAVVSMQGWRTSMEDSHLAVPSVSFDKNTGFFAVFDGHGGDDISNYCSTNLMTHLEKRIEDIGSEFKPTTDTYRDVLTKGFISFDREMFDAHTMKGGSTAITGFITPTHYVISNLGDSRCVLSTNHQAVALSSDHKPNNEEEKQRIIKAGGIVFNGRVNGDLAVARAFGDFAYKQRADLPAEEQEVSCQPDVLVRERSQGDNYIVFACDGIWDVFPQPAELVAEMDRLLRSYETVEEAIKALLDECLERGSRDNMTLMLVLLNDPPLPDRAMIEEQKRLDEQKRLEKEQKDSEQEP</sequence>